<evidence type="ECO:0000256" key="1">
    <source>
        <dbReference type="ARBA" id="ARBA00006484"/>
    </source>
</evidence>
<comment type="caution">
    <text evidence="2">The sequence shown here is derived from an EMBL/GenBank/DDBJ whole genome shotgun (WGS) entry which is preliminary data.</text>
</comment>
<dbReference type="PRINTS" id="PR00081">
    <property type="entry name" value="GDHRDH"/>
</dbReference>
<dbReference type="InterPro" id="IPR002347">
    <property type="entry name" value="SDR_fam"/>
</dbReference>
<organism evidence="2 3">
    <name type="scientific">Kistimonas scapharcae</name>
    <dbReference type="NCBI Taxonomy" id="1036133"/>
    <lineage>
        <taxon>Bacteria</taxon>
        <taxon>Pseudomonadati</taxon>
        <taxon>Pseudomonadota</taxon>
        <taxon>Gammaproteobacteria</taxon>
        <taxon>Oceanospirillales</taxon>
        <taxon>Endozoicomonadaceae</taxon>
        <taxon>Kistimonas</taxon>
    </lineage>
</organism>
<dbReference type="PANTHER" id="PTHR42879:SF2">
    <property type="entry name" value="3-OXOACYL-[ACYL-CARRIER-PROTEIN] REDUCTASE FABG"/>
    <property type="match status" value="1"/>
</dbReference>
<dbReference type="InterPro" id="IPR036291">
    <property type="entry name" value="NAD(P)-bd_dom_sf"/>
</dbReference>
<dbReference type="PRINTS" id="PR00080">
    <property type="entry name" value="SDRFAMILY"/>
</dbReference>
<dbReference type="EMBL" id="BAABFL010000476">
    <property type="protein sequence ID" value="GAA4652467.1"/>
    <property type="molecule type" value="Genomic_DNA"/>
</dbReference>
<dbReference type="PROSITE" id="PS00061">
    <property type="entry name" value="ADH_SHORT"/>
    <property type="match status" value="1"/>
</dbReference>
<dbReference type="Gene3D" id="3.40.50.720">
    <property type="entry name" value="NAD(P)-binding Rossmann-like Domain"/>
    <property type="match status" value="1"/>
</dbReference>
<dbReference type="Pfam" id="PF13561">
    <property type="entry name" value="adh_short_C2"/>
    <property type="match status" value="1"/>
</dbReference>
<proteinExistence type="inferred from homology"/>
<evidence type="ECO:0000313" key="2">
    <source>
        <dbReference type="EMBL" id="GAA4652467.1"/>
    </source>
</evidence>
<evidence type="ECO:0000313" key="3">
    <source>
        <dbReference type="Proteomes" id="UP001500604"/>
    </source>
</evidence>
<accession>A0ABP8V993</accession>
<name>A0ABP8V993_9GAMM</name>
<reference evidence="3" key="1">
    <citation type="journal article" date="2019" name="Int. J. Syst. Evol. Microbiol.">
        <title>The Global Catalogue of Microorganisms (GCM) 10K type strain sequencing project: providing services to taxonomists for standard genome sequencing and annotation.</title>
        <authorList>
            <consortium name="The Broad Institute Genomics Platform"/>
            <consortium name="The Broad Institute Genome Sequencing Center for Infectious Disease"/>
            <person name="Wu L."/>
            <person name="Ma J."/>
        </authorList>
    </citation>
    <scope>NUCLEOTIDE SEQUENCE [LARGE SCALE GENOMIC DNA]</scope>
    <source>
        <strain evidence="3">JCM 17805</strain>
    </source>
</reference>
<protein>
    <submittedName>
        <fullName evidence="2">SDR family NAD(P)-dependent oxidoreductase</fullName>
    </submittedName>
</protein>
<sequence>MSKKIVIVSGAGRGLGLALSKQLISEGYKVIGIGRSLTADFEELCACSDSAAFYVYDFVNVEGISNLVKEITKAHGRPYGLINNAAIGSDGILATMHDKDIANVLKVNVEAPILLTKYVSRAMLLNRVGRIINVSSIIGSTGFNGLSVYGASKSALSGFTKSLSRELGKASITVNTLAPGYLETNMTKGLEGSKLDQIKRRSPLGRLANVDDAAAACIFLLSEAAGSITGTTITVDAGSTA</sequence>
<dbReference type="InterPro" id="IPR050259">
    <property type="entry name" value="SDR"/>
</dbReference>
<keyword evidence="3" id="KW-1185">Reference proteome</keyword>
<comment type="similarity">
    <text evidence="1">Belongs to the short-chain dehydrogenases/reductases (SDR) family.</text>
</comment>
<dbReference type="Proteomes" id="UP001500604">
    <property type="component" value="Unassembled WGS sequence"/>
</dbReference>
<dbReference type="InterPro" id="IPR020904">
    <property type="entry name" value="Sc_DH/Rdtase_CS"/>
</dbReference>
<dbReference type="SUPFAM" id="SSF51735">
    <property type="entry name" value="NAD(P)-binding Rossmann-fold domains"/>
    <property type="match status" value="1"/>
</dbReference>
<gene>
    <name evidence="2" type="ORF">GCM10023116_47510</name>
</gene>
<dbReference type="PANTHER" id="PTHR42879">
    <property type="entry name" value="3-OXOACYL-(ACYL-CARRIER-PROTEIN) REDUCTASE"/>
    <property type="match status" value="1"/>
</dbReference>